<evidence type="ECO:0000259" key="1">
    <source>
        <dbReference type="Pfam" id="PF07484"/>
    </source>
</evidence>
<dbReference type="AlphaFoldDB" id="A0A6C0JLV8"/>
<sequence>MSLSSGFNYNSTSILNNLNLTPVGCVASYLGSSDPIGWVICDGQIRTDNSDGKYNNLAAMGIGTGGSGTSNYTPPDYRGYFLRGNNKGTASSAGTSTPASNAGNNLQSQTYSIKNHTHSTTVNTGYASYTPDTEHRHKFRTWNDDFNCKGDPNKPAFDGCRDHDQCTKPWDQFIFSSKTNVADPGHNHSYSSGDSKPSFGVNTSSDCAPYNFNINWILKY</sequence>
<evidence type="ECO:0000313" key="2">
    <source>
        <dbReference type="EMBL" id="QHU06343.1"/>
    </source>
</evidence>
<dbReference type="Pfam" id="PF07484">
    <property type="entry name" value="Collar"/>
    <property type="match status" value="1"/>
</dbReference>
<reference evidence="2" key="1">
    <citation type="journal article" date="2020" name="Nature">
        <title>Giant virus diversity and host interactions through global metagenomics.</title>
        <authorList>
            <person name="Schulz F."/>
            <person name="Roux S."/>
            <person name="Paez-Espino D."/>
            <person name="Jungbluth S."/>
            <person name="Walsh D.A."/>
            <person name="Denef V.J."/>
            <person name="McMahon K.D."/>
            <person name="Konstantinidis K.T."/>
            <person name="Eloe-Fadrosh E.A."/>
            <person name="Kyrpides N.C."/>
            <person name="Woyke T."/>
        </authorList>
    </citation>
    <scope>NUCLEOTIDE SEQUENCE</scope>
    <source>
        <strain evidence="2">GVMAG-M-3300027747-57</strain>
    </source>
</reference>
<protein>
    <recommendedName>
        <fullName evidence="1">Phage tail collar domain-containing protein</fullName>
    </recommendedName>
</protein>
<proteinExistence type="predicted"/>
<feature type="domain" description="Phage tail collar" evidence="1">
    <location>
        <begin position="24"/>
        <end position="81"/>
    </location>
</feature>
<dbReference type="EMBL" id="MN740432">
    <property type="protein sequence ID" value="QHU06343.1"/>
    <property type="molecule type" value="Genomic_DNA"/>
</dbReference>
<dbReference type="Gene3D" id="3.90.1340.10">
    <property type="entry name" value="Phage tail collar domain"/>
    <property type="match status" value="1"/>
</dbReference>
<organism evidence="2">
    <name type="scientific">viral metagenome</name>
    <dbReference type="NCBI Taxonomy" id="1070528"/>
    <lineage>
        <taxon>unclassified sequences</taxon>
        <taxon>metagenomes</taxon>
        <taxon>organismal metagenomes</taxon>
    </lineage>
</organism>
<dbReference type="InterPro" id="IPR037053">
    <property type="entry name" value="Phage_tail_collar_dom_sf"/>
</dbReference>
<dbReference type="InterPro" id="IPR011083">
    <property type="entry name" value="Phage_tail_collar_dom"/>
</dbReference>
<accession>A0A6C0JLV8</accession>
<dbReference type="SUPFAM" id="SSF88874">
    <property type="entry name" value="Receptor-binding domain of short tail fibre protein gp12"/>
    <property type="match status" value="1"/>
</dbReference>
<name>A0A6C0JLV8_9ZZZZ</name>